<dbReference type="GO" id="GO:0005839">
    <property type="term" value="C:proteasome core complex"/>
    <property type="evidence" value="ECO:0007669"/>
    <property type="project" value="InterPro"/>
</dbReference>
<dbReference type="Proteomes" id="UP000237347">
    <property type="component" value="Unassembled WGS sequence"/>
</dbReference>
<dbReference type="Pfam" id="PF00227">
    <property type="entry name" value="Proteasome"/>
    <property type="match status" value="1"/>
</dbReference>
<keyword evidence="1" id="KW-0647">Proteasome</keyword>
<dbReference type="SUPFAM" id="SSF56235">
    <property type="entry name" value="N-terminal nucleophile aminohydrolases (Ntn hydrolases)"/>
    <property type="match status" value="1"/>
</dbReference>
<dbReference type="Gene3D" id="3.60.20.10">
    <property type="entry name" value="Glutamine Phosphoribosylpyrophosphate, subunit 1, domain 1"/>
    <property type="match status" value="1"/>
</dbReference>
<sequence length="115" mass="12554">MEMLMDSSQAEHSLLSSVTASERTLNPYVTGTSVVAIKYKDGILMAADMGVLQQIKAIVEVYHAKIAKITEEGVTISQPYSLKTFWGYSAFQNPTVGAEGSWLDMVTGWAVTTME</sequence>
<name>A0AAW0IXP6_QUESU</name>
<dbReference type="GO" id="GO:0051603">
    <property type="term" value="P:proteolysis involved in protein catabolic process"/>
    <property type="evidence" value="ECO:0007669"/>
    <property type="project" value="InterPro"/>
</dbReference>
<accession>A0AAW0IXP6</accession>
<dbReference type="InterPro" id="IPR001353">
    <property type="entry name" value="Proteasome_sua/b"/>
</dbReference>
<organism evidence="1 2">
    <name type="scientific">Quercus suber</name>
    <name type="common">Cork oak</name>
    <dbReference type="NCBI Taxonomy" id="58331"/>
    <lineage>
        <taxon>Eukaryota</taxon>
        <taxon>Viridiplantae</taxon>
        <taxon>Streptophyta</taxon>
        <taxon>Embryophyta</taxon>
        <taxon>Tracheophyta</taxon>
        <taxon>Spermatophyta</taxon>
        <taxon>Magnoliopsida</taxon>
        <taxon>eudicotyledons</taxon>
        <taxon>Gunneridae</taxon>
        <taxon>Pentapetalae</taxon>
        <taxon>rosids</taxon>
        <taxon>fabids</taxon>
        <taxon>Fagales</taxon>
        <taxon>Fagaceae</taxon>
        <taxon>Quercus</taxon>
    </lineage>
</organism>
<proteinExistence type="predicted"/>
<evidence type="ECO:0000313" key="2">
    <source>
        <dbReference type="Proteomes" id="UP000237347"/>
    </source>
</evidence>
<keyword evidence="2" id="KW-1185">Reference proteome</keyword>
<dbReference type="AlphaFoldDB" id="A0AAW0IXP6"/>
<dbReference type="EMBL" id="PKMF04000793">
    <property type="protein sequence ID" value="KAK7819180.1"/>
    <property type="molecule type" value="Genomic_DNA"/>
</dbReference>
<evidence type="ECO:0000313" key="1">
    <source>
        <dbReference type="EMBL" id="KAK7819180.1"/>
    </source>
</evidence>
<reference evidence="1 2" key="1">
    <citation type="journal article" date="2018" name="Sci. Data">
        <title>The draft genome sequence of cork oak.</title>
        <authorList>
            <person name="Ramos A.M."/>
            <person name="Usie A."/>
            <person name="Barbosa P."/>
            <person name="Barros P.M."/>
            <person name="Capote T."/>
            <person name="Chaves I."/>
            <person name="Simoes F."/>
            <person name="Abreu I."/>
            <person name="Carrasquinho I."/>
            <person name="Faro C."/>
            <person name="Guimaraes J.B."/>
            <person name="Mendonca D."/>
            <person name="Nobrega F."/>
            <person name="Rodrigues L."/>
            <person name="Saibo N.J.M."/>
            <person name="Varela M.C."/>
            <person name="Egas C."/>
            <person name="Matos J."/>
            <person name="Miguel C.M."/>
            <person name="Oliveira M.M."/>
            <person name="Ricardo C.P."/>
            <person name="Goncalves S."/>
        </authorList>
    </citation>
    <scope>NUCLEOTIDE SEQUENCE [LARGE SCALE GENOMIC DNA]</scope>
    <source>
        <strain evidence="2">cv. HL8</strain>
    </source>
</reference>
<gene>
    <name evidence="1" type="primary">PBG1_2</name>
    <name evidence="1" type="ORF">CFP56_040617</name>
</gene>
<comment type="caution">
    <text evidence="1">The sequence shown here is derived from an EMBL/GenBank/DDBJ whole genome shotgun (WGS) entry which is preliminary data.</text>
</comment>
<protein>
    <submittedName>
        <fullName evidence="1">Proteasome subunit beta type-4</fullName>
    </submittedName>
</protein>
<dbReference type="InterPro" id="IPR029055">
    <property type="entry name" value="Ntn_hydrolases_N"/>
</dbReference>